<dbReference type="SUPFAM" id="SSF56935">
    <property type="entry name" value="Porins"/>
    <property type="match status" value="1"/>
</dbReference>
<dbReference type="InterPro" id="IPR023614">
    <property type="entry name" value="Porin_dom_sf"/>
</dbReference>
<feature type="chain" id="PRO_5001869244" description="Porin" evidence="1">
    <location>
        <begin position="23"/>
        <end position="379"/>
    </location>
</feature>
<protein>
    <recommendedName>
        <fullName evidence="4">Porin</fullName>
    </recommendedName>
</protein>
<reference evidence="2 3" key="1">
    <citation type="submission" date="2013-09" db="EMBL/GenBank/DDBJ databases">
        <title>Genome sequencing of Arenimonas malthae.</title>
        <authorList>
            <person name="Chen F."/>
            <person name="Wang G."/>
        </authorList>
    </citation>
    <scope>NUCLEOTIDE SEQUENCE [LARGE SCALE GENOMIC DNA]</scope>
    <source>
        <strain evidence="2 3">CC-JY-1</strain>
    </source>
</reference>
<sequence length="379" mass="41435">MNLSRKLLTVALLGALSTPAFAEITFDVIGGSEVSLEGLMQADANWFDNDVADLNGNGINGDDSEFEMRRAEIVVKGKGPGMFNWVVGYDAKADKYLDNNIQYRFSGVTSLTAGQYKQPNSLEELSSTKNNDFISKAMVTNTFGVARRLGVQLATAGDTWTLTGSVFGRELTRNLAHGSGYGGRFTWAPVNETGKLVHLGLSAVDYDTDADAIRLRTRPQADLATVRLVDTGNLVASDRQRTLGLEGIWVEGPVKVQAEYMQSTVDRYAAAGDFSGDSWYVSGLWNVTGETWGYKNGVITTAIPDAPASGMWQLGLRYDTIDLDDGSVLGGQMDSWTAGVNWYWRSNFKFALNYVAVDSQRRGISDDPNIVEARASFFW</sequence>
<dbReference type="AlphaFoldDB" id="A0A091B0I8"/>
<feature type="signal peptide" evidence="1">
    <location>
        <begin position="1"/>
        <end position="22"/>
    </location>
</feature>
<keyword evidence="3" id="KW-1185">Reference proteome</keyword>
<keyword evidence="1" id="KW-0732">Signal</keyword>
<dbReference type="Pfam" id="PF07396">
    <property type="entry name" value="Porin_O_P"/>
    <property type="match status" value="1"/>
</dbReference>
<accession>A0A091B0I8</accession>
<gene>
    <name evidence="2" type="ORF">N790_10465</name>
</gene>
<dbReference type="Proteomes" id="UP000029392">
    <property type="component" value="Unassembled WGS sequence"/>
</dbReference>
<dbReference type="InterPro" id="IPR010870">
    <property type="entry name" value="Porin_O/P"/>
</dbReference>
<proteinExistence type="predicted"/>
<dbReference type="RefSeq" id="WP_043804505.1">
    <property type="nucleotide sequence ID" value="NZ_AVCH01000187.1"/>
</dbReference>
<dbReference type="STRING" id="1384054.N790_10465"/>
<dbReference type="eggNOG" id="COG3746">
    <property type="taxonomic scope" value="Bacteria"/>
</dbReference>
<organism evidence="2 3">
    <name type="scientific">Arenimonas malthae CC-JY-1</name>
    <dbReference type="NCBI Taxonomy" id="1384054"/>
    <lineage>
        <taxon>Bacteria</taxon>
        <taxon>Pseudomonadati</taxon>
        <taxon>Pseudomonadota</taxon>
        <taxon>Gammaproteobacteria</taxon>
        <taxon>Lysobacterales</taxon>
        <taxon>Lysobacteraceae</taxon>
        <taxon>Arenimonas</taxon>
    </lineage>
</organism>
<dbReference type="EMBL" id="AVCH01000187">
    <property type="protein sequence ID" value="KFN44394.1"/>
    <property type="molecule type" value="Genomic_DNA"/>
</dbReference>
<evidence type="ECO:0000313" key="2">
    <source>
        <dbReference type="EMBL" id="KFN44394.1"/>
    </source>
</evidence>
<dbReference type="Gene3D" id="2.40.160.10">
    <property type="entry name" value="Porin"/>
    <property type="match status" value="1"/>
</dbReference>
<name>A0A091B0I8_9GAMM</name>
<evidence type="ECO:0000256" key="1">
    <source>
        <dbReference type="SAM" id="SignalP"/>
    </source>
</evidence>
<dbReference type="PATRIC" id="fig|1384054.3.peg.2250"/>
<comment type="caution">
    <text evidence="2">The sequence shown here is derived from an EMBL/GenBank/DDBJ whole genome shotgun (WGS) entry which is preliminary data.</text>
</comment>
<evidence type="ECO:0000313" key="3">
    <source>
        <dbReference type="Proteomes" id="UP000029392"/>
    </source>
</evidence>
<dbReference type="OrthoDB" id="9807854at2"/>
<evidence type="ECO:0008006" key="4">
    <source>
        <dbReference type="Google" id="ProtNLM"/>
    </source>
</evidence>